<dbReference type="RefSeq" id="WP_192568787.1">
    <property type="nucleotide sequence ID" value="NZ_JACZEP010000017.1"/>
</dbReference>
<dbReference type="EMBL" id="JACZEP010000017">
    <property type="protein sequence ID" value="MBE1208112.1"/>
    <property type="molecule type" value="Genomic_DNA"/>
</dbReference>
<gene>
    <name evidence="1" type="ORF">IHE39_27855</name>
</gene>
<reference evidence="1 2" key="1">
    <citation type="submission" date="2020-09" db="EMBL/GenBank/DDBJ databases">
        <title>Draft Genome Sequence of Aminobacter carboxidus type strain DSM 1086, a soil Gram-negative carboxydobacterium.</title>
        <authorList>
            <person name="Turrini P."/>
            <person name="Tescari M."/>
            <person name="Artuso I."/>
            <person name="Lugli G.A."/>
            <person name="Frangipani E."/>
            <person name="Ventura M."/>
            <person name="Visca P."/>
        </authorList>
    </citation>
    <scope>NUCLEOTIDE SEQUENCE [LARGE SCALE GENOMIC DNA]</scope>
    <source>
        <strain evidence="1 2">DSM 1086</strain>
    </source>
</reference>
<evidence type="ECO:0000313" key="2">
    <source>
        <dbReference type="Proteomes" id="UP000598227"/>
    </source>
</evidence>
<protein>
    <submittedName>
        <fullName evidence="1">Uncharacterized protein</fullName>
    </submittedName>
</protein>
<proteinExistence type="predicted"/>
<sequence length="107" mass="11420">MTPAEMIAELDAALLAAGSTVKLRKTNTAVGQVTVRARVRFYKPDEIAGIIQQGDSKVVLSPTGLEVFGVPPQNGFVVVDGAPRRIIAPNPITIDDTLVRIELQVRG</sequence>
<dbReference type="Proteomes" id="UP000598227">
    <property type="component" value="Unassembled WGS sequence"/>
</dbReference>
<organism evidence="1 2">
    <name type="scientific">Aminobacter carboxidus</name>
    <dbReference type="NCBI Taxonomy" id="376165"/>
    <lineage>
        <taxon>Bacteria</taxon>
        <taxon>Pseudomonadati</taxon>
        <taxon>Pseudomonadota</taxon>
        <taxon>Alphaproteobacteria</taxon>
        <taxon>Hyphomicrobiales</taxon>
        <taxon>Phyllobacteriaceae</taxon>
        <taxon>Aminobacter</taxon>
    </lineage>
</organism>
<comment type="caution">
    <text evidence="1">The sequence shown here is derived from an EMBL/GenBank/DDBJ whole genome shotgun (WGS) entry which is preliminary data.</text>
</comment>
<accession>A0ABR9GWQ4</accession>
<name>A0ABR9GWQ4_9HYPH</name>
<evidence type="ECO:0000313" key="1">
    <source>
        <dbReference type="EMBL" id="MBE1208112.1"/>
    </source>
</evidence>
<keyword evidence="2" id="KW-1185">Reference proteome</keyword>